<name>A0A1Y2ANC3_9TREE</name>
<evidence type="ECO:0000256" key="1">
    <source>
        <dbReference type="ARBA" id="ARBA00004123"/>
    </source>
</evidence>
<dbReference type="Gene3D" id="2.40.50.140">
    <property type="entry name" value="Nucleic acid-binding proteins"/>
    <property type="match status" value="1"/>
</dbReference>
<reference evidence="9 10" key="1">
    <citation type="submission" date="2016-07" db="EMBL/GenBank/DDBJ databases">
        <title>Pervasive Adenine N6-methylation of Active Genes in Fungi.</title>
        <authorList>
            <consortium name="DOE Joint Genome Institute"/>
            <person name="Mondo S.J."/>
            <person name="Dannebaum R.O."/>
            <person name="Kuo R.C."/>
            <person name="Labutti K."/>
            <person name="Haridas S."/>
            <person name="Kuo A."/>
            <person name="Salamov A."/>
            <person name="Ahrendt S.R."/>
            <person name="Lipzen A."/>
            <person name="Sullivan W."/>
            <person name="Andreopoulos W.B."/>
            <person name="Clum A."/>
            <person name="Lindquist E."/>
            <person name="Daum C."/>
            <person name="Ramamoorthy G.K."/>
            <person name="Gryganskyi A."/>
            <person name="Culley D."/>
            <person name="Magnuson J.K."/>
            <person name="James T.Y."/>
            <person name="O'Malley M.A."/>
            <person name="Stajich J.E."/>
            <person name="Spatafora J.W."/>
            <person name="Visel A."/>
            <person name="Grigoriev I.V."/>
        </authorList>
    </citation>
    <scope>NUCLEOTIDE SEQUENCE [LARGE SCALE GENOMIC DNA]</scope>
    <source>
        <strain evidence="9 10">68-887.2</strain>
    </source>
</reference>
<dbReference type="AlphaFoldDB" id="A0A1Y2ANC3"/>
<feature type="domain" description="RNA polymerase III subunit Rpc25" evidence="8">
    <location>
        <begin position="83"/>
        <end position="216"/>
    </location>
</feature>
<keyword evidence="10" id="KW-1185">Reference proteome</keyword>
<organism evidence="9 10">
    <name type="scientific">Naematelia encephala</name>
    <dbReference type="NCBI Taxonomy" id="71784"/>
    <lineage>
        <taxon>Eukaryota</taxon>
        <taxon>Fungi</taxon>
        <taxon>Dikarya</taxon>
        <taxon>Basidiomycota</taxon>
        <taxon>Agaricomycotina</taxon>
        <taxon>Tremellomycetes</taxon>
        <taxon>Tremellales</taxon>
        <taxon>Naemateliaceae</taxon>
        <taxon>Naematelia</taxon>
    </lineage>
</organism>
<dbReference type="InParanoid" id="A0A1Y2ANC3"/>
<evidence type="ECO:0000256" key="3">
    <source>
        <dbReference type="ARBA" id="ARBA00022478"/>
    </source>
</evidence>
<dbReference type="InterPro" id="IPR036898">
    <property type="entry name" value="RNA_pol_Rpb7-like_N_sf"/>
</dbReference>
<evidence type="ECO:0000259" key="8">
    <source>
        <dbReference type="Pfam" id="PF08292"/>
    </source>
</evidence>
<dbReference type="InterPro" id="IPR005576">
    <property type="entry name" value="Rpb7-like_N"/>
</dbReference>
<gene>
    <name evidence="9" type="ORF">BCR39DRAFT_548052</name>
</gene>
<dbReference type="CDD" id="cd04330">
    <property type="entry name" value="RNAP_III_Rpc25_N"/>
    <property type="match status" value="1"/>
</dbReference>
<keyword evidence="5" id="KW-0539">Nucleus</keyword>
<dbReference type="InterPro" id="IPR013238">
    <property type="entry name" value="RNA_pol_III_Rbc25"/>
</dbReference>
<feature type="domain" description="RNA polymerase Rpb7-like N-terminal" evidence="7">
    <location>
        <begin position="8"/>
        <end position="64"/>
    </location>
</feature>
<evidence type="ECO:0000259" key="7">
    <source>
        <dbReference type="Pfam" id="PF03876"/>
    </source>
</evidence>
<evidence type="ECO:0000256" key="4">
    <source>
        <dbReference type="ARBA" id="ARBA00023163"/>
    </source>
</evidence>
<dbReference type="PANTHER" id="PTHR12709">
    <property type="entry name" value="DNA-DIRECTED RNA POLYMERASE II, III"/>
    <property type="match status" value="1"/>
</dbReference>
<keyword evidence="4" id="KW-0804">Transcription</keyword>
<evidence type="ECO:0000256" key="2">
    <source>
        <dbReference type="ARBA" id="ARBA00009307"/>
    </source>
</evidence>
<dbReference type="SUPFAM" id="SSF88798">
    <property type="entry name" value="N-terminal, heterodimerisation domain of RBP7 (RpoE)"/>
    <property type="match status" value="1"/>
</dbReference>
<dbReference type="PANTHER" id="PTHR12709:SF1">
    <property type="entry name" value="DNA-DIRECTED RNA POLYMERASE III SUBUNIT RPC8"/>
    <property type="match status" value="1"/>
</dbReference>
<dbReference type="InterPro" id="IPR045113">
    <property type="entry name" value="Rpb7-like"/>
</dbReference>
<evidence type="ECO:0000313" key="9">
    <source>
        <dbReference type="EMBL" id="ORY23986.1"/>
    </source>
</evidence>
<keyword evidence="3" id="KW-0240">DNA-directed RNA polymerase</keyword>
<evidence type="ECO:0000256" key="5">
    <source>
        <dbReference type="ARBA" id="ARBA00023242"/>
    </source>
</evidence>
<comment type="similarity">
    <text evidence="2">Belongs to the eukaryotic RPB7/RPC8 RNA polymerase subunit family.</text>
</comment>
<feature type="compositionally biased region" description="Basic and acidic residues" evidence="6">
    <location>
        <begin position="188"/>
        <end position="197"/>
    </location>
</feature>
<dbReference type="SUPFAM" id="SSF50249">
    <property type="entry name" value="Nucleic acid-binding proteins"/>
    <property type="match status" value="1"/>
</dbReference>
<protein>
    <submittedName>
        <fullName evidence="9">RNA polymerase III subunit Rpc25-domain-containing protein</fullName>
    </submittedName>
</protein>
<comment type="caution">
    <text evidence="9">The sequence shown here is derived from an EMBL/GenBank/DDBJ whole genome shotgun (WGS) entry which is preliminary data.</text>
</comment>
<dbReference type="InterPro" id="IPR012340">
    <property type="entry name" value="NA-bd_OB-fold"/>
</dbReference>
<dbReference type="FunCoup" id="A0A1Y2ANC3">
    <property type="interactions" value="397"/>
</dbReference>
<dbReference type="GO" id="GO:0005666">
    <property type="term" value="C:RNA polymerase III complex"/>
    <property type="evidence" value="ECO:0007669"/>
    <property type="project" value="TreeGrafter"/>
</dbReference>
<dbReference type="GO" id="GO:0006384">
    <property type="term" value="P:transcription initiation at RNA polymerase III promoter"/>
    <property type="evidence" value="ECO:0007669"/>
    <property type="project" value="TreeGrafter"/>
</dbReference>
<sequence>MFVLIGVRDTVPVAPSAFEIPPHISITDALNKKYANKLVPEKGLALSVFDLLTVEDGKVTWGNGLMYYKVSFRLMLFAPFIGEVMHGRVLASTREYIRISTGFFQDIYITPALFPPNMAFDPSQNTWFWYSDSEDAILSQAELMNTIIESRLYIDVGEPIRFRVDSVEWQDVRPKPSPDLYAEGEATPEEKDPRERAGYKVWASIGEAGLGVITWWREGADEEIEEEAED</sequence>
<dbReference type="Gene3D" id="3.30.1490.120">
    <property type="entry name" value="RNA polymerase Rpb7-like, N-terminal domain"/>
    <property type="match status" value="1"/>
</dbReference>
<dbReference type="EMBL" id="MCFC01000073">
    <property type="protein sequence ID" value="ORY23986.1"/>
    <property type="molecule type" value="Genomic_DNA"/>
</dbReference>
<comment type="subcellular location">
    <subcellularLocation>
        <location evidence="1">Nucleus</location>
    </subcellularLocation>
</comment>
<evidence type="ECO:0000313" key="10">
    <source>
        <dbReference type="Proteomes" id="UP000193986"/>
    </source>
</evidence>
<feature type="region of interest" description="Disordered" evidence="6">
    <location>
        <begin position="175"/>
        <end position="197"/>
    </location>
</feature>
<evidence type="ECO:0000256" key="6">
    <source>
        <dbReference type="SAM" id="MobiDB-lite"/>
    </source>
</evidence>
<accession>A0A1Y2ANC3</accession>
<dbReference type="Proteomes" id="UP000193986">
    <property type="component" value="Unassembled WGS sequence"/>
</dbReference>
<dbReference type="OrthoDB" id="10256606at2759"/>
<dbReference type="STRING" id="71784.A0A1Y2ANC3"/>
<dbReference type="Pfam" id="PF08292">
    <property type="entry name" value="RNA_pol_Rbc25"/>
    <property type="match status" value="1"/>
</dbReference>
<proteinExistence type="inferred from homology"/>
<dbReference type="Pfam" id="PF03876">
    <property type="entry name" value="SHS2_Rpb7-N"/>
    <property type="match status" value="1"/>
</dbReference>